<evidence type="ECO:0000256" key="2">
    <source>
        <dbReference type="ARBA" id="ARBA00009399"/>
    </source>
</evidence>
<feature type="transmembrane region" description="Helical" evidence="6">
    <location>
        <begin position="115"/>
        <end position="134"/>
    </location>
</feature>
<evidence type="ECO:0000259" key="7">
    <source>
        <dbReference type="Pfam" id="PF04138"/>
    </source>
</evidence>
<feature type="transmembrane region" description="Helical" evidence="6">
    <location>
        <begin position="54"/>
        <end position="77"/>
    </location>
</feature>
<evidence type="ECO:0000256" key="4">
    <source>
        <dbReference type="ARBA" id="ARBA00022989"/>
    </source>
</evidence>
<dbReference type="EMBL" id="MGER01000005">
    <property type="protein sequence ID" value="OGL88953.1"/>
    <property type="molecule type" value="Genomic_DNA"/>
</dbReference>
<sequence length="157" mass="17629">MLKFLDKILVYITSLGGHAHLELELFFRYAIAGGIAAVADLLIVWSLVEYAHLHPFMAGAVSLFFGITINFTISRFWSFKSKGPLVKEFVIFLTVAAVGSGINYVTFVVCIGVLHVWYMAAKVIAIGVAWVWNYTLNRHVTFKNFTHTVVQSTDRKI</sequence>
<evidence type="ECO:0000256" key="3">
    <source>
        <dbReference type="ARBA" id="ARBA00022692"/>
    </source>
</evidence>
<dbReference type="InterPro" id="IPR007267">
    <property type="entry name" value="GtrA_DPMS_TM"/>
</dbReference>
<dbReference type="PANTHER" id="PTHR38459">
    <property type="entry name" value="PROPHAGE BACTOPRENOL-LINKED GLUCOSE TRANSLOCASE HOMOLOG"/>
    <property type="match status" value="1"/>
</dbReference>
<dbReference type="InterPro" id="IPR051401">
    <property type="entry name" value="GtrA_CellWall_Glycosyl"/>
</dbReference>
<keyword evidence="5 6" id="KW-0472">Membrane</keyword>
<name>A0A1F7VES5_9BACT</name>
<proteinExistence type="inferred from homology"/>
<dbReference type="PANTHER" id="PTHR38459:SF1">
    <property type="entry name" value="PROPHAGE BACTOPRENOL-LINKED GLUCOSE TRANSLOCASE HOMOLOG"/>
    <property type="match status" value="1"/>
</dbReference>
<feature type="transmembrane region" description="Helical" evidence="6">
    <location>
        <begin position="26"/>
        <end position="48"/>
    </location>
</feature>
<comment type="subcellular location">
    <subcellularLocation>
        <location evidence="1">Membrane</location>
        <topology evidence="1">Multi-pass membrane protein</topology>
    </subcellularLocation>
</comment>
<gene>
    <name evidence="8" type="ORF">A3I42_00765</name>
</gene>
<evidence type="ECO:0000313" key="9">
    <source>
        <dbReference type="Proteomes" id="UP000178264"/>
    </source>
</evidence>
<dbReference type="Proteomes" id="UP000178264">
    <property type="component" value="Unassembled WGS sequence"/>
</dbReference>
<organism evidence="8 9">
    <name type="scientific">Candidatus Uhrbacteria bacterium RIFCSPLOWO2_02_FULL_49_11</name>
    <dbReference type="NCBI Taxonomy" id="1802409"/>
    <lineage>
        <taxon>Bacteria</taxon>
        <taxon>Candidatus Uhriibacteriota</taxon>
    </lineage>
</organism>
<reference evidence="8 9" key="1">
    <citation type="journal article" date="2016" name="Nat. Commun.">
        <title>Thousands of microbial genomes shed light on interconnected biogeochemical processes in an aquifer system.</title>
        <authorList>
            <person name="Anantharaman K."/>
            <person name="Brown C.T."/>
            <person name="Hug L.A."/>
            <person name="Sharon I."/>
            <person name="Castelle C.J."/>
            <person name="Probst A.J."/>
            <person name="Thomas B.C."/>
            <person name="Singh A."/>
            <person name="Wilkins M.J."/>
            <person name="Karaoz U."/>
            <person name="Brodie E.L."/>
            <person name="Williams K.H."/>
            <person name="Hubbard S.S."/>
            <person name="Banfield J.F."/>
        </authorList>
    </citation>
    <scope>NUCLEOTIDE SEQUENCE [LARGE SCALE GENOMIC DNA]</scope>
</reference>
<feature type="transmembrane region" description="Helical" evidence="6">
    <location>
        <begin position="89"/>
        <end position="109"/>
    </location>
</feature>
<keyword evidence="3 6" id="KW-0812">Transmembrane</keyword>
<comment type="caution">
    <text evidence="8">The sequence shown here is derived from an EMBL/GenBank/DDBJ whole genome shotgun (WGS) entry which is preliminary data.</text>
</comment>
<dbReference type="GO" id="GO:0005886">
    <property type="term" value="C:plasma membrane"/>
    <property type="evidence" value="ECO:0007669"/>
    <property type="project" value="TreeGrafter"/>
</dbReference>
<comment type="similarity">
    <text evidence="2">Belongs to the GtrA family.</text>
</comment>
<accession>A0A1F7VES5</accession>
<feature type="domain" description="GtrA/DPMS transmembrane" evidence="7">
    <location>
        <begin position="28"/>
        <end position="142"/>
    </location>
</feature>
<dbReference type="Pfam" id="PF04138">
    <property type="entry name" value="GtrA_DPMS_TM"/>
    <property type="match status" value="1"/>
</dbReference>
<evidence type="ECO:0000256" key="5">
    <source>
        <dbReference type="ARBA" id="ARBA00023136"/>
    </source>
</evidence>
<keyword evidence="4 6" id="KW-1133">Transmembrane helix</keyword>
<protein>
    <recommendedName>
        <fullName evidence="7">GtrA/DPMS transmembrane domain-containing protein</fullName>
    </recommendedName>
</protein>
<evidence type="ECO:0000256" key="1">
    <source>
        <dbReference type="ARBA" id="ARBA00004141"/>
    </source>
</evidence>
<evidence type="ECO:0000256" key="6">
    <source>
        <dbReference type="SAM" id="Phobius"/>
    </source>
</evidence>
<dbReference type="AlphaFoldDB" id="A0A1F7VES5"/>
<evidence type="ECO:0000313" key="8">
    <source>
        <dbReference type="EMBL" id="OGL88953.1"/>
    </source>
</evidence>
<dbReference type="GO" id="GO:0000271">
    <property type="term" value="P:polysaccharide biosynthetic process"/>
    <property type="evidence" value="ECO:0007669"/>
    <property type="project" value="InterPro"/>
</dbReference>